<dbReference type="GO" id="GO:0016301">
    <property type="term" value="F:kinase activity"/>
    <property type="evidence" value="ECO:0007669"/>
    <property type="project" value="UniProtKB-KW"/>
</dbReference>
<dbReference type="Gene3D" id="3.40.50.300">
    <property type="entry name" value="P-loop containing nucleotide triphosphate hydrolases"/>
    <property type="match status" value="1"/>
</dbReference>
<evidence type="ECO:0000313" key="1">
    <source>
        <dbReference type="EMBL" id="MDS9467498.1"/>
    </source>
</evidence>
<gene>
    <name evidence="1" type="ORF">RGQ15_07910</name>
</gene>
<proteinExistence type="predicted"/>
<evidence type="ECO:0000313" key="2">
    <source>
        <dbReference type="Proteomes" id="UP001269144"/>
    </source>
</evidence>
<organism evidence="1 2">
    <name type="scientific">Paracoccus aurantius</name>
    <dbReference type="NCBI Taxonomy" id="3073814"/>
    <lineage>
        <taxon>Bacteria</taxon>
        <taxon>Pseudomonadati</taxon>
        <taxon>Pseudomonadota</taxon>
        <taxon>Alphaproteobacteria</taxon>
        <taxon>Rhodobacterales</taxon>
        <taxon>Paracoccaceae</taxon>
        <taxon>Paracoccus</taxon>
    </lineage>
</organism>
<dbReference type="Proteomes" id="UP001269144">
    <property type="component" value="Unassembled WGS sequence"/>
</dbReference>
<dbReference type="EMBL" id="JAVQLW010000001">
    <property type="protein sequence ID" value="MDS9467498.1"/>
    <property type="molecule type" value="Genomic_DNA"/>
</dbReference>
<dbReference type="InterPro" id="IPR027417">
    <property type="entry name" value="P-loop_NTPase"/>
</dbReference>
<keyword evidence="1" id="KW-0418">Kinase</keyword>
<name>A0ABU2HR32_9RHOB</name>
<dbReference type="RefSeq" id="WP_311159672.1">
    <property type="nucleotide sequence ID" value="NZ_JAVQLW010000001.1"/>
</dbReference>
<dbReference type="SUPFAM" id="SSF52540">
    <property type="entry name" value="P-loop containing nucleoside triphosphate hydrolases"/>
    <property type="match status" value="1"/>
</dbReference>
<comment type="caution">
    <text evidence="1">The sequence shown here is derived from an EMBL/GenBank/DDBJ whole genome shotgun (WGS) entry which is preliminary data.</text>
</comment>
<protein>
    <submittedName>
        <fullName evidence="1">Gamma-glutamyl kinase</fullName>
    </submittedName>
</protein>
<accession>A0ABU2HR32</accession>
<keyword evidence="2" id="KW-1185">Reference proteome</keyword>
<sequence>MLIFIEPRIVLLSVPKTGTTALEMALAPRAEIAFRARPEIKHLNQRQYLKRIAPLLAPLKGAPFESVAVVREPLDWLRSWYRFRTREELIGHPNSTVKISFEQFIRDYLAEGPRPDHARLGRQSEFLADAEGKPSVRHVFRYEAMPALVRFLERRLKTTIDLPRRNVSPEAVTDLTPETEAMAREALASEYEVWEAARQEEP</sequence>
<keyword evidence="1" id="KW-0808">Transferase</keyword>
<reference evidence="2" key="1">
    <citation type="submission" date="2023-07" db="EMBL/GenBank/DDBJ databases">
        <title>Paracoccus sp. MBLB3053 whole genome sequence.</title>
        <authorList>
            <person name="Hwang C.Y."/>
            <person name="Cho E.-S."/>
            <person name="Seo M.-J."/>
        </authorList>
    </citation>
    <scope>NUCLEOTIDE SEQUENCE [LARGE SCALE GENOMIC DNA]</scope>
    <source>
        <strain evidence="2">MBLB3053</strain>
    </source>
</reference>